<sequence>IVHRGQMQRTSTIMPGRPILKSKELLNITVVGVLALLFDLSNPAIDLNDAFPVHHIP</sequence>
<reference evidence="1" key="1">
    <citation type="journal article" date="2014" name="Front. Microbiol.">
        <title>High frequency of phylogenetically diverse reductive dehalogenase-homologous genes in deep subseafloor sedimentary metagenomes.</title>
        <authorList>
            <person name="Kawai M."/>
            <person name="Futagami T."/>
            <person name="Toyoda A."/>
            <person name="Takaki Y."/>
            <person name="Nishi S."/>
            <person name="Hori S."/>
            <person name="Arai W."/>
            <person name="Tsubouchi T."/>
            <person name="Morono Y."/>
            <person name="Uchiyama I."/>
            <person name="Ito T."/>
            <person name="Fujiyama A."/>
            <person name="Inagaki F."/>
            <person name="Takami H."/>
        </authorList>
    </citation>
    <scope>NUCLEOTIDE SEQUENCE</scope>
    <source>
        <strain evidence="1">Expedition CK06-06</strain>
    </source>
</reference>
<feature type="non-terminal residue" evidence="1">
    <location>
        <position position="1"/>
    </location>
</feature>
<accession>X0Y5R7</accession>
<protein>
    <submittedName>
        <fullName evidence="1">Uncharacterized protein</fullName>
    </submittedName>
</protein>
<gene>
    <name evidence="1" type="ORF">S01H1_83052</name>
</gene>
<comment type="caution">
    <text evidence="1">The sequence shown here is derived from an EMBL/GenBank/DDBJ whole genome shotgun (WGS) entry which is preliminary data.</text>
</comment>
<proteinExistence type="predicted"/>
<name>X0Y5R7_9ZZZZ</name>
<organism evidence="1">
    <name type="scientific">marine sediment metagenome</name>
    <dbReference type="NCBI Taxonomy" id="412755"/>
    <lineage>
        <taxon>unclassified sequences</taxon>
        <taxon>metagenomes</taxon>
        <taxon>ecological metagenomes</taxon>
    </lineage>
</organism>
<dbReference type="AlphaFoldDB" id="X0Y5R7"/>
<evidence type="ECO:0000313" key="1">
    <source>
        <dbReference type="EMBL" id="GAG42637.1"/>
    </source>
</evidence>
<dbReference type="EMBL" id="BARS01056381">
    <property type="protein sequence ID" value="GAG42637.1"/>
    <property type="molecule type" value="Genomic_DNA"/>
</dbReference>